<protein>
    <submittedName>
        <fullName evidence="4">Prepilin-type N-terminal cleavage/methylation domain-containing protein/prepilin-type processing-associated H-X9-DG protein</fullName>
    </submittedName>
</protein>
<reference evidence="4 5" key="1">
    <citation type="submission" date="2018-04" db="EMBL/GenBank/DDBJ databases">
        <title>Genomic Encyclopedia of Type Strains, Phase IV (KMG-IV): sequencing the most valuable type-strain genomes for metagenomic binning, comparative biology and taxonomic classification.</title>
        <authorList>
            <person name="Goeker M."/>
        </authorList>
    </citation>
    <scope>NUCLEOTIDE SEQUENCE [LARGE SCALE GENOMIC DNA]</scope>
    <source>
        <strain evidence="4 5">DSM 14823</strain>
    </source>
</reference>
<gene>
    <name evidence="4" type="ORF">C8D82_11180</name>
</gene>
<dbReference type="InterPro" id="IPR045584">
    <property type="entry name" value="Pilin-like"/>
</dbReference>
<comment type="caution">
    <text evidence="4">The sequence shown here is derived from an EMBL/GenBank/DDBJ whole genome shotgun (WGS) entry which is preliminary data.</text>
</comment>
<keyword evidence="1" id="KW-0488">Methylation</keyword>
<dbReference type="Pfam" id="PF07963">
    <property type="entry name" value="N_methyl"/>
    <property type="match status" value="1"/>
</dbReference>
<dbReference type="PROSITE" id="PS00409">
    <property type="entry name" value="PROKAR_NTER_METHYL"/>
    <property type="match status" value="1"/>
</dbReference>
<dbReference type="EMBL" id="QEKH01000011">
    <property type="protein sequence ID" value="PVY42623.1"/>
    <property type="molecule type" value="Genomic_DNA"/>
</dbReference>
<dbReference type="GO" id="GO:0015628">
    <property type="term" value="P:protein secretion by the type II secretion system"/>
    <property type="evidence" value="ECO:0007669"/>
    <property type="project" value="InterPro"/>
</dbReference>
<dbReference type="OrthoDB" id="255848at2"/>
<dbReference type="InterPro" id="IPR000983">
    <property type="entry name" value="Bac_GSPG_pilin"/>
</dbReference>
<organism evidence="4 5">
    <name type="scientific">Victivallis vadensis</name>
    <dbReference type="NCBI Taxonomy" id="172901"/>
    <lineage>
        <taxon>Bacteria</taxon>
        <taxon>Pseudomonadati</taxon>
        <taxon>Lentisphaerota</taxon>
        <taxon>Lentisphaeria</taxon>
        <taxon>Victivallales</taxon>
        <taxon>Victivallaceae</taxon>
        <taxon>Victivallis</taxon>
    </lineage>
</organism>
<accession>A0A2U1B1T8</accession>
<dbReference type="Proteomes" id="UP000245959">
    <property type="component" value="Unassembled WGS sequence"/>
</dbReference>
<evidence type="ECO:0000313" key="4">
    <source>
        <dbReference type="EMBL" id="PVY42623.1"/>
    </source>
</evidence>
<evidence type="ECO:0000256" key="2">
    <source>
        <dbReference type="SAM" id="Phobius"/>
    </source>
</evidence>
<dbReference type="RefSeq" id="WP_116883814.1">
    <property type="nucleotide sequence ID" value="NZ_CABMMC010000244.1"/>
</dbReference>
<dbReference type="InterPro" id="IPR012902">
    <property type="entry name" value="N_methyl_site"/>
</dbReference>
<keyword evidence="2" id="KW-0812">Transmembrane</keyword>
<evidence type="ECO:0000259" key="3">
    <source>
        <dbReference type="Pfam" id="PF07596"/>
    </source>
</evidence>
<evidence type="ECO:0000256" key="1">
    <source>
        <dbReference type="ARBA" id="ARBA00022481"/>
    </source>
</evidence>
<keyword evidence="2" id="KW-0472">Membrane</keyword>
<dbReference type="InterPro" id="IPR011453">
    <property type="entry name" value="DUF1559"/>
</dbReference>
<dbReference type="GO" id="GO:0015627">
    <property type="term" value="C:type II protein secretion system complex"/>
    <property type="evidence" value="ECO:0007669"/>
    <property type="project" value="InterPro"/>
</dbReference>
<dbReference type="GeneID" id="78295128"/>
<keyword evidence="5" id="KW-1185">Reference proteome</keyword>
<dbReference type="NCBIfam" id="TIGR02532">
    <property type="entry name" value="IV_pilin_GFxxxE"/>
    <property type="match status" value="1"/>
</dbReference>
<feature type="transmembrane region" description="Helical" evidence="2">
    <location>
        <begin position="6"/>
        <end position="30"/>
    </location>
</feature>
<evidence type="ECO:0000313" key="5">
    <source>
        <dbReference type="Proteomes" id="UP000245959"/>
    </source>
</evidence>
<proteinExistence type="predicted"/>
<feature type="domain" description="DUF1559" evidence="3">
    <location>
        <begin position="32"/>
        <end position="73"/>
    </location>
</feature>
<dbReference type="Pfam" id="PF07596">
    <property type="entry name" value="SBP_bac_10"/>
    <property type="match status" value="1"/>
</dbReference>
<dbReference type="Gene3D" id="3.30.700.10">
    <property type="entry name" value="Glycoprotein, Type 4 Pilin"/>
    <property type="match status" value="1"/>
</dbReference>
<dbReference type="SUPFAM" id="SSF54523">
    <property type="entry name" value="Pili subunits"/>
    <property type="match status" value="1"/>
</dbReference>
<sequence length="217" mass="23050">MKKSRGFTLIELLVVIAIIAILAGMLLPALNQAREKARRISCTSNLKQIGTSLKTYSIDFESRLPSDAGVDGFEVLRVNDYLTDYSIYICPSSTTTKGSGTQALTENGTAGTKGSLSDYYYAGGMMEGDSATYGRADSGIAADRIKTASKSNGGQANHSKYGNVLFQGGHVTGFTGQKEMATDDAFITDGAYWHSKTNVGATQTFGYAKDKRVGSGS</sequence>
<dbReference type="AlphaFoldDB" id="A0A2U1B1T8"/>
<dbReference type="PRINTS" id="PR00813">
    <property type="entry name" value="BCTERIALGSPG"/>
</dbReference>
<dbReference type="PANTHER" id="PTHR30093">
    <property type="entry name" value="GENERAL SECRETION PATHWAY PROTEIN G"/>
    <property type="match status" value="1"/>
</dbReference>
<dbReference type="PANTHER" id="PTHR30093:SF2">
    <property type="entry name" value="TYPE II SECRETION SYSTEM PROTEIN H"/>
    <property type="match status" value="1"/>
</dbReference>
<keyword evidence="2" id="KW-1133">Transmembrane helix</keyword>
<name>A0A2U1B1T8_9BACT</name>